<proteinExistence type="inferred from homology"/>
<evidence type="ECO:0000256" key="8">
    <source>
        <dbReference type="ARBA" id="ARBA00023125"/>
    </source>
</evidence>
<evidence type="ECO:0000256" key="9">
    <source>
        <dbReference type="ARBA" id="ARBA00023235"/>
    </source>
</evidence>
<dbReference type="GO" id="GO:0000228">
    <property type="term" value="C:nuclear chromosome"/>
    <property type="evidence" value="ECO:0007669"/>
    <property type="project" value="TreeGrafter"/>
</dbReference>
<dbReference type="Gene3D" id="1.10.10.10">
    <property type="entry name" value="Winged helix-like DNA-binding domain superfamily/Winged helix DNA-binding domain"/>
    <property type="match status" value="1"/>
</dbReference>
<dbReference type="Proteomes" id="UP001166286">
    <property type="component" value="Unassembled WGS sequence"/>
</dbReference>
<dbReference type="Pfam" id="PF21180">
    <property type="entry name" value="TOP6A-Spo11_Toprim"/>
    <property type="match status" value="1"/>
</dbReference>
<comment type="similarity">
    <text evidence="3 10">Belongs to the TOP6A family.</text>
</comment>
<evidence type="ECO:0000256" key="4">
    <source>
        <dbReference type="ARBA" id="ARBA00012895"/>
    </source>
</evidence>
<dbReference type="CDD" id="cd00223">
    <property type="entry name" value="TOPRIM_TopoIIB_SPO"/>
    <property type="match status" value="1"/>
</dbReference>
<comment type="cofactor">
    <cofactor evidence="2">
        <name>Mg(2+)</name>
        <dbReference type="ChEBI" id="CHEBI:18420"/>
    </cofactor>
</comment>
<dbReference type="PANTHER" id="PTHR10848">
    <property type="entry name" value="MEIOTIC RECOMBINATION PROTEIN SPO11"/>
    <property type="match status" value="1"/>
</dbReference>
<dbReference type="PANTHER" id="PTHR10848:SF0">
    <property type="entry name" value="MEIOTIC RECOMBINATION PROTEIN SPO11"/>
    <property type="match status" value="1"/>
</dbReference>
<dbReference type="Gene3D" id="3.40.1360.10">
    <property type="match status" value="1"/>
</dbReference>
<keyword evidence="14" id="KW-1185">Reference proteome</keyword>
<comment type="catalytic activity">
    <reaction evidence="1 10">
        <text>ATP-dependent breakage, passage and rejoining of double-stranded DNA.</text>
        <dbReference type="EC" id="5.6.2.2"/>
    </reaction>
</comment>
<evidence type="ECO:0000259" key="12">
    <source>
        <dbReference type="Pfam" id="PF21180"/>
    </source>
</evidence>
<evidence type="ECO:0000256" key="1">
    <source>
        <dbReference type="ARBA" id="ARBA00000185"/>
    </source>
</evidence>
<dbReference type="AlphaFoldDB" id="A0AA39U8H4"/>
<keyword evidence="9 10" id="KW-0413">Isomerase</keyword>
<keyword evidence="6" id="KW-0460">Magnesium</keyword>
<dbReference type="GO" id="GO:0003677">
    <property type="term" value="F:DNA binding"/>
    <property type="evidence" value="ECO:0007669"/>
    <property type="project" value="UniProtKB-UniRule"/>
</dbReference>
<evidence type="ECO:0000256" key="7">
    <source>
        <dbReference type="ARBA" id="ARBA00023029"/>
    </source>
</evidence>
<accession>A0AA39U8H4</accession>
<evidence type="ECO:0000256" key="2">
    <source>
        <dbReference type="ARBA" id="ARBA00001946"/>
    </source>
</evidence>
<gene>
    <name evidence="13" type="ORF">JMJ35_006818</name>
</gene>
<evidence type="ECO:0000256" key="5">
    <source>
        <dbReference type="ARBA" id="ARBA00022723"/>
    </source>
</evidence>
<keyword evidence="8 10" id="KW-0238">DNA-binding</keyword>
<evidence type="ECO:0000313" key="14">
    <source>
        <dbReference type="Proteomes" id="UP001166286"/>
    </source>
</evidence>
<feature type="domain" description="Spo11/DNA topoisomerase VI subunit A N-terminal" evidence="11">
    <location>
        <begin position="72"/>
        <end position="133"/>
    </location>
</feature>
<dbReference type="GO" id="GO:0042138">
    <property type="term" value="P:meiotic DNA double-strand break formation"/>
    <property type="evidence" value="ECO:0007669"/>
    <property type="project" value="TreeGrafter"/>
</dbReference>
<dbReference type="GO" id="GO:0007131">
    <property type="term" value="P:reciprocal meiotic recombination"/>
    <property type="evidence" value="ECO:0007669"/>
    <property type="project" value="TreeGrafter"/>
</dbReference>
<sequence length="384" mass="43506">MASARRPAALEVIAKIEDIFENITNSLLREDELTIQLRCKKSQSTTLDELEAELSWKLTYVSFPAKTAQEAWRFTVLLRILELIHEALYSNVVISKRNIYYKDPALFKSQTVVNRHVDILAYTFGVQRADLNVTAAAKGLVAGGFTLMHPDGTMVYRGPEAPHLIDDVSEVQAVDISDKSWILVVEKESTFRTLASSMLHMRSTAGKGIIITAKGYPDLSTRAFLRLLSTSHHPHSPPPPIYALADFDPDGIAITSTYKHGSYNLSHENEELVVPSMRWMGIQSKDVLERNGEECKGLLRLSGRDRKKAVKMLENSEWLKEEGVEREWRRELQVMLMLNVKAEMEVLSERVGGVEGWVEERLLEGCRRFRLLKHIMLAGVSRMV</sequence>
<dbReference type="SUPFAM" id="SSF56726">
    <property type="entry name" value="DNA topoisomerase IV, alpha subunit"/>
    <property type="match status" value="1"/>
</dbReference>
<dbReference type="PRINTS" id="PR01550">
    <property type="entry name" value="TOP6AFAMILY"/>
</dbReference>
<dbReference type="FunFam" id="3.40.1360.10:FF:000018">
    <property type="entry name" value="Type II DNA topoisomerase VI subunit A"/>
    <property type="match status" value="1"/>
</dbReference>
<dbReference type="InterPro" id="IPR036078">
    <property type="entry name" value="Spo11/TopoVI_A_sf"/>
</dbReference>
<dbReference type="GO" id="GO:0005524">
    <property type="term" value="F:ATP binding"/>
    <property type="evidence" value="ECO:0007669"/>
    <property type="project" value="InterPro"/>
</dbReference>
<name>A0AA39U8H4_9LECA</name>
<protein>
    <recommendedName>
        <fullName evidence="4">DNA topoisomerase (ATP-hydrolyzing)</fullName>
        <ecNumber evidence="4">5.6.2.2</ecNumber>
    </recommendedName>
</protein>
<evidence type="ECO:0000256" key="3">
    <source>
        <dbReference type="ARBA" id="ARBA00006559"/>
    </source>
</evidence>
<dbReference type="InterPro" id="IPR036388">
    <property type="entry name" value="WH-like_DNA-bd_sf"/>
</dbReference>
<dbReference type="PROSITE" id="PS52041">
    <property type="entry name" value="TOPO_IIB"/>
    <property type="match status" value="1"/>
</dbReference>
<comment type="caution">
    <text evidence="13">The sequence shown here is derived from an EMBL/GenBank/DDBJ whole genome shotgun (WGS) entry which is preliminary data.</text>
</comment>
<feature type="active site" description="O-(5'-phospho-DNA)-tyrosine intermediate" evidence="10">
    <location>
        <position position="101"/>
    </location>
</feature>
<dbReference type="Pfam" id="PF04406">
    <property type="entry name" value="TP6A_N"/>
    <property type="match status" value="1"/>
</dbReference>
<keyword evidence="5" id="KW-0479">Metal-binding</keyword>
<dbReference type="GO" id="GO:0046872">
    <property type="term" value="F:metal ion binding"/>
    <property type="evidence" value="ECO:0007669"/>
    <property type="project" value="UniProtKB-KW"/>
</dbReference>
<dbReference type="EC" id="5.6.2.2" evidence="4"/>
<dbReference type="InterPro" id="IPR034136">
    <property type="entry name" value="TOPRIM_Topo6A/Spo11"/>
</dbReference>
<dbReference type="GO" id="GO:0000706">
    <property type="term" value="P:meiotic DNA double-strand break processing"/>
    <property type="evidence" value="ECO:0007669"/>
    <property type="project" value="TreeGrafter"/>
</dbReference>
<keyword evidence="7 10" id="KW-0799">Topoisomerase</keyword>
<dbReference type="EMBL" id="JAFEKC020000015">
    <property type="protein sequence ID" value="KAK0510386.1"/>
    <property type="molecule type" value="Genomic_DNA"/>
</dbReference>
<dbReference type="InterPro" id="IPR002815">
    <property type="entry name" value="Spo11/TopoVI_A"/>
</dbReference>
<feature type="domain" description="Topoisomerase 6 subunit A/Spo11 TOPRIM" evidence="12">
    <location>
        <begin position="182"/>
        <end position="349"/>
    </location>
</feature>
<evidence type="ECO:0000259" key="11">
    <source>
        <dbReference type="Pfam" id="PF04406"/>
    </source>
</evidence>
<evidence type="ECO:0000313" key="13">
    <source>
        <dbReference type="EMBL" id="KAK0510386.1"/>
    </source>
</evidence>
<dbReference type="InterPro" id="IPR013049">
    <property type="entry name" value="Spo11/TopoVI_A_N"/>
</dbReference>
<evidence type="ECO:0000256" key="10">
    <source>
        <dbReference type="PROSITE-ProRule" id="PRU01385"/>
    </source>
</evidence>
<organism evidence="13 14">
    <name type="scientific">Cladonia borealis</name>
    <dbReference type="NCBI Taxonomy" id="184061"/>
    <lineage>
        <taxon>Eukaryota</taxon>
        <taxon>Fungi</taxon>
        <taxon>Dikarya</taxon>
        <taxon>Ascomycota</taxon>
        <taxon>Pezizomycotina</taxon>
        <taxon>Lecanoromycetes</taxon>
        <taxon>OSLEUM clade</taxon>
        <taxon>Lecanoromycetidae</taxon>
        <taxon>Lecanorales</taxon>
        <taxon>Lecanorineae</taxon>
        <taxon>Cladoniaceae</taxon>
        <taxon>Cladonia</taxon>
    </lineage>
</organism>
<dbReference type="GO" id="GO:0003918">
    <property type="term" value="F:DNA topoisomerase type II (double strand cut, ATP-hydrolyzing) activity"/>
    <property type="evidence" value="ECO:0007669"/>
    <property type="project" value="UniProtKB-UniRule"/>
</dbReference>
<evidence type="ECO:0000256" key="6">
    <source>
        <dbReference type="ARBA" id="ARBA00022842"/>
    </source>
</evidence>
<reference evidence="13" key="1">
    <citation type="submission" date="2023-03" db="EMBL/GenBank/DDBJ databases">
        <title>Complete genome of Cladonia borealis.</title>
        <authorList>
            <person name="Park H."/>
        </authorList>
    </citation>
    <scope>NUCLEOTIDE SEQUENCE</scope>
    <source>
        <strain evidence="13">ANT050790</strain>
    </source>
</reference>